<organism evidence="2 3">
    <name type="scientific">Rhizophagus irregularis</name>
    <dbReference type="NCBI Taxonomy" id="588596"/>
    <lineage>
        <taxon>Eukaryota</taxon>
        <taxon>Fungi</taxon>
        <taxon>Fungi incertae sedis</taxon>
        <taxon>Mucoromycota</taxon>
        <taxon>Glomeromycotina</taxon>
        <taxon>Glomeromycetes</taxon>
        <taxon>Glomerales</taxon>
        <taxon>Glomeraceae</taxon>
        <taxon>Rhizophagus</taxon>
    </lineage>
</organism>
<proteinExistence type="predicted"/>
<evidence type="ECO:0000313" key="3">
    <source>
        <dbReference type="Proteomes" id="UP000232722"/>
    </source>
</evidence>
<dbReference type="Proteomes" id="UP000232722">
    <property type="component" value="Unassembled WGS sequence"/>
</dbReference>
<dbReference type="VEuPathDB" id="FungiDB:RhiirFUN_023963"/>
<dbReference type="Proteomes" id="UP000684084">
    <property type="component" value="Unassembled WGS sequence"/>
</dbReference>
<comment type="caution">
    <text evidence="2">The sequence shown here is derived from an EMBL/GenBank/DDBJ whole genome shotgun (WGS) entry which is preliminary data.</text>
</comment>
<protein>
    <submittedName>
        <fullName evidence="2">Uncharacterized protein</fullName>
    </submittedName>
</protein>
<dbReference type="EMBL" id="LLXJ01000112">
    <property type="protein sequence ID" value="PKC14907.1"/>
    <property type="molecule type" value="Genomic_DNA"/>
</dbReference>
<gene>
    <name evidence="1" type="ORF">CHRIB12_LOCUS9162</name>
    <name evidence="2" type="ORF">RhiirA5_495007</name>
</gene>
<reference evidence="2 3" key="1">
    <citation type="submission" date="2016-04" db="EMBL/GenBank/DDBJ databases">
        <title>Genome analyses suggest a sexual origin of heterokaryosis in a supposedly ancient asexual fungus.</title>
        <authorList>
            <person name="Ropars J."/>
            <person name="Sedzielewska K."/>
            <person name="Noel J."/>
            <person name="Charron P."/>
            <person name="Farinelli L."/>
            <person name="Marton T."/>
            <person name="Kruger M."/>
            <person name="Pelin A."/>
            <person name="Brachmann A."/>
            <person name="Corradi N."/>
        </authorList>
    </citation>
    <scope>NUCLEOTIDE SEQUENCE [LARGE SCALE GENOMIC DNA]</scope>
    <source>
        <strain evidence="2 3">A5</strain>
    </source>
</reference>
<dbReference type="VEuPathDB" id="FungiDB:RhiirA1_453843"/>
<reference evidence="2 3" key="2">
    <citation type="submission" date="2017-09" db="EMBL/GenBank/DDBJ databases">
        <title>Extensive intraspecific genome diversity in a model arbuscular mycorrhizal fungus.</title>
        <authorList>
            <person name="Chen E.C."/>
            <person name="Morin E."/>
            <person name="Beaudet D."/>
            <person name="Noel J."/>
            <person name="Ndikumana S."/>
            <person name="Charron P."/>
            <person name="St-Onge C."/>
            <person name="Giorgi J."/>
            <person name="Grigoriev I.V."/>
            <person name="Roux C."/>
            <person name="Martin F.M."/>
            <person name="Corradi N."/>
        </authorList>
    </citation>
    <scope>NUCLEOTIDE SEQUENCE [LARGE SCALE GENOMIC DNA]</scope>
    <source>
        <strain evidence="2 3">A5</strain>
    </source>
</reference>
<dbReference type="EMBL" id="CAGKOT010000017">
    <property type="protein sequence ID" value="CAB5362564.1"/>
    <property type="molecule type" value="Genomic_DNA"/>
</dbReference>
<dbReference type="VEuPathDB" id="FungiDB:FUN_002952"/>
<sequence>MFVILPRMLFPGEYLKVNKVLCNENNNNNNKPIKQKFDIDEFNHTTNVYEHDKKVNGKYCNESKCKFLLAYFPPNMDTSISDIEFLTYVKLAESLGRIMVLTNVRSKKISTCQPFPFSLYYDINKLQQNFPNVKFITQDEFQKWSYQRYDKPSTSHYYITDGGEENSIVNISPYSNSLKKVWCLDKFKLKLNDTTPFKLLRLSWNNWIVNDDGFDGRNDLKKFLLNNLQDNSDVLLIRHDIRESIFLNELPPHLPYSSIIEDASTKIINSLRPYIAILWDFENTKDPALPICSSRLLSRVQKTIDVSDIENIYFVSDYPLYRLNDIISLNSTHPVIRSTHRFSHIHTETIKLITSTIPYYTADSLGAMKSFEDTLKDELEESSIRDIIDKLVSIKADKFIGLPRWPCNDPTDSKRAKIFAELRGYDKSDNNTFSNIARF</sequence>
<name>A0A2N0Q746_9GLOM</name>
<reference evidence="1" key="3">
    <citation type="submission" date="2020-05" db="EMBL/GenBank/DDBJ databases">
        <authorList>
            <person name="Rincon C."/>
            <person name="Sanders R I."/>
            <person name="Robbins C."/>
            <person name="Chaturvedi A."/>
        </authorList>
    </citation>
    <scope>NUCLEOTIDE SEQUENCE</scope>
    <source>
        <strain evidence="1">CHB12</strain>
    </source>
</reference>
<accession>A0A2N0Q746</accession>
<dbReference type="OrthoDB" id="2020419at2759"/>
<dbReference type="AlphaFoldDB" id="A0A2N0Q746"/>
<evidence type="ECO:0000313" key="2">
    <source>
        <dbReference type="EMBL" id="PKC14907.1"/>
    </source>
</evidence>
<evidence type="ECO:0000313" key="1">
    <source>
        <dbReference type="EMBL" id="CAB5362564.1"/>
    </source>
</evidence>